<keyword evidence="2" id="KW-1185">Reference proteome</keyword>
<proteinExistence type="predicted"/>
<dbReference type="Proteomes" id="UP000195402">
    <property type="component" value="Unassembled WGS sequence"/>
</dbReference>
<dbReference type="AlphaFoldDB" id="A0A200R507"/>
<dbReference type="Gene3D" id="1.25.40.10">
    <property type="entry name" value="Tetratricopeptide repeat domain"/>
    <property type="match status" value="2"/>
</dbReference>
<dbReference type="InterPro" id="IPR011990">
    <property type="entry name" value="TPR-like_helical_dom_sf"/>
</dbReference>
<organism evidence="1 2">
    <name type="scientific">Macleaya cordata</name>
    <name type="common">Five-seeded plume-poppy</name>
    <name type="synonym">Bocconia cordata</name>
    <dbReference type="NCBI Taxonomy" id="56857"/>
    <lineage>
        <taxon>Eukaryota</taxon>
        <taxon>Viridiplantae</taxon>
        <taxon>Streptophyta</taxon>
        <taxon>Embryophyta</taxon>
        <taxon>Tracheophyta</taxon>
        <taxon>Spermatophyta</taxon>
        <taxon>Magnoliopsida</taxon>
        <taxon>Ranunculales</taxon>
        <taxon>Papaveraceae</taxon>
        <taxon>Papaveroideae</taxon>
        <taxon>Macleaya</taxon>
    </lineage>
</organism>
<dbReference type="PANTHER" id="PTHR47868">
    <property type="entry name" value="OS05G0457700 PROTEIN"/>
    <property type="match status" value="1"/>
</dbReference>
<dbReference type="GO" id="GO:0005739">
    <property type="term" value="C:mitochondrion"/>
    <property type="evidence" value="ECO:0007669"/>
    <property type="project" value="TreeGrafter"/>
</dbReference>
<evidence type="ECO:0000313" key="1">
    <source>
        <dbReference type="EMBL" id="OVA17812.1"/>
    </source>
</evidence>
<dbReference type="OrthoDB" id="1892356at2759"/>
<dbReference type="SUPFAM" id="SSF48452">
    <property type="entry name" value="TPR-like"/>
    <property type="match status" value="1"/>
</dbReference>
<dbReference type="OMA" id="AWEATMG"/>
<comment type="caution">
    <text evidence="1">The sequence shown here is derived from an EMBL/GenBank/DDBJ whole genome shotgun (WGS) entry which is preliminary data.</text>
</comment>
<reference evidence="1 2" key="1">
    <citation type="journal article" date="2017" name="Mol. Plant">
        <title>The Genome of Medicinal Plant Macleaya cordata Provides New Insights into Benzylisoquinoline Alkaloids Metabolism.</title>
        <authorList>
            <person name="Liu X."/>
            <person name="Liu Y."/>
            <person name="Huang P."/>
            <person name="Ma Y."/>
            <person name="Qing Z."/>
            <person name="Tang Q."/>
            <person name="Cao H."/>
            <person name="Cheng P."/>
            <person name="Zheng Y."/>
            <person name="Yuan Z."/>
            <person name="Zhou Y."/>
            <person name="Liu J."/>
            <person name="Tang Z."/>
            <person name="Zhuo Y."/>
            <person name="Zhang Y."/>
            <person name="Yu L."/>
            <person name="Huang J."/>
            <person name="Yang P."/>
            <person name="Peng Q."/>
            <person name="Zhang J."/>
            <person name="Jiang W."/>
            <person name="Zhang Z."/>
            <person name="Lin K."/>
            <person name="Ro D.K."/>
            <person name="Chen X."/>
            <person name="Xiong X."/>
            <person name="Shang Y."/>
            <person name="Huang S."/>
            <person name="Zeng J."/>
        </authorList>
    </citation>
    <scope>NUCLEOTIDE SEQUENCE [LARGE SCALE GENOMIC DNA]</scope>
    <source>
        <strain evidence="2">cv. BLH2017</strain>
        <tissue evidence="1">Root</tissue>
    </source>
</reference>
<dbReference type="PANTHER" id="PTHR47868:SF2">
    <property type="entry name" value="OS05G0457700 PROTEIN"/>
    <property type="match status" value="1"/>
</dbReference>
<dbReference type="InParanoid" id="A0A200R507"/>
<dbReference type="EMBL" id="MVGT01000437">
    <property type="protein sequence ID" value="OVA17812.1"/>
    <property type="molecule type" value="Genomic_DNA"/>
</dbReference>
<name>A0A200R507_MACCD</name>
<dbReference type="Pfam" id="PF13374">
    <property type="entry name" value="TPR_10"/>
    <property type="match status" value="1"/>
</dbReference>
<dbReference type="FunCoup" id="A0A200R507">
    <property type="interactions" value="944"/>
</dbReference>
<sequence length="390" mass="42792">MLRSAGKLVNVAITAVRWTGMGLPSKKPFVNSPWLVRFYKSDGQDVDPVALQMINYAISHARTQRSDESYGQGLLILEQCLSANIRDGADNSTQNSRGAALLAMSTLLSERGDFGGAMEKLERIQELPHSSVGVRVAALEGLIGLNLEMGQDVTSSMLADKWLQLLKTNLGHGVNDGSHAFEVLQYRAKAIKGLAELILGNYEMAETCFGETQEDKTFSGNALLSHGEFLHGRGNFSSAKEFYQKVIQGVPETESFVDPSSVATCNMVSTEVLLGANCALGQLEAHSGNFTDAEEILTRALTKAEEHFGSHHPKVGVILTCIALMFRHKAKLERSSSILIQEGLYRRAIDLLKAPPLEAEGGEEKVERRDIVALAREIILMYHALEQEWY</sequence>
<accession>A0A200R507</accession>
<gene>
    <name evidence="1" type="ORF">BVC80_1835g200</name>
</gene>
<evidence type="ECO:0000313" key="2">
    <source>
        <dbReference type="Proteomes" id="UP000195402"/>
    </source>
</evidence>
<protein>
    <submittedName>
        <fullName evidence="1">Tetratricopeptide repeat-containing domain</fullName>
    </submittedName>
</protein>